<dbReference type="EMBL" id="LCRN01000068">
    <property type="protein sequence ID" value="KKW34534.1"/>
    <property type="molecule type" value="Genomic_DNA"/>
</dbReference>
<sequence>MDEPTFEPEPVDGDTGSGVSLDTQRVLLATRILRQAYDSLRHAIDLLDQGDLSAGRKALVNTLSEQGVFDGEQMIGSDGESYAVPVNYASKSRLVEGDMLKLTVRGDGAFVYKQIGPIERRRLKARLAWDASSGSYVAIEDRSDSSDTKVLADGRVWKLLNASVSYFKGQEGDTVLILVPKTAPSAWAAVENVLRDGRR</sequence>
<reference evidence="1 2" key="1">
    <citation type="journal article" date="2015" name="Nature">
        <title>rRNA introns, odd ribosomes, and small enigmatic genomes across a large radiation of phyla.</title>
        <authorList>
            <person name="Brown C.T."/>
            <person name="Hug L.A."/>
            <person name="Thomas B.C."/>
            <person name="Sharon I."/>
            <person name="Castelle C.J."/>
            <person name="Singh A."/>
            <person name="Wilkins M.J."/>
            <person name="Williams K.H."/>
            <person name="Banfield J.F."/>
        </authorList>
    </citation>
    <scope>NUCLEOTIDE SEQUENCE [LARGE SCALE GENOMIC DNA]</scope>
</reference>
<dbReference type="AlphaFoldDB" id="A0A0G2AP64"/>
<proteinExistence type="predicted"/>
<accession>A0A0G2AP64</accession>
<keyword evidence="1" id="KW-0689">Ribosomal protein</keyword>
<protein>
    <submittedName>
        <fullName evidence="1">50S ribosomal protein L7/L12</fullName>
    </submittedName>
</protein>
<evidence type="ECO:0000313" key="2">
    <source>
        <dbReference type="Proteomes" id="UP000033865"/>
    </source>
</evidence>
<organism evidence="1 2">
    <name type="scientific">Candidatus Uhrbacteria bacterium GW2011_GWC2_53_7</name>
    <dbReference type="NCBI Taxonomy" id="1618986"/>
    <lineage>
        <taxon>Bacteria</taxon>
        <taxon>Candidatus Uhriibacteriota</taxon>
    </lineage>
</organism>
<evidence type="ECO:0000313" key="1">
    <source>
        <dbReference type="EMBL" id="KKW34534.1"/>
    </source>
</evidence>
<gene>
    <name evidence="1" type="ORF">UY82_C0068G0003</name>
</gene>
<dbReference type="Proteomes" id="UP000033865">
    <property type="component" value="Unassembled WGS sequence"/>
</dbReference>
<comment type="caution">
    <text evidence="1">The sequence shown here is derived from an EMBL/GenBank/DDBJ whole genome shotgun (WGS) entry which is preliminary data.</text>
</comment>
<dbReference type="GO" id="GO:0005840">
    <property type="term" value="C:ribosome"/>
    <property type="evidence" value="ECO:0007669"/>
    <property type="project" value="UniProtKB-KW"/>
</dbReference>
<name>A0A0G2AP64_9BACT</name>
<keyword evidence="1" id="KW-0687">Ribonucleoprotein</keyword>